<gene>
    <name evidence="2" type="ORF">EB796_024093</name>
</gene>
<dbReference type="AlphaFoldDB" id="A0A7J7IUK8"/>
<keyword evidence="3" id="KW-1185">Reference proteome</keyword>
<organism evidence="2 3">
    <name type="scientific">Bugula neritina</name>
    <name type="common">Brown bryozoan</name>
    <name type="synonym">Sertularia neritina</name>
    <dbReference type="NCBI Taxonomy" id="10212"/>
    <lineage>
        <taxon>Eukaryota</taxon>
        <taxon>Metazoa</taxon>
        <taxon>Spiralia</taxon>
        <taxon>Lophotrochozoa</taxon>
        <taxon>Bryozoa</taxon>
        <taxon>Gymnolaemata</taxon>
        <taxon>Cheilostomatida</taxon>
        <taxon>Flustrina</taxon>
        <taxon>Buguloidea</taxon>
        <taxon>Bugulidae</taxon>
        <taxon>Bugula</taxon>
    </lineage>
</organism>
<dbReference type="Proteomes" id="UP000593567">
    <property type="component" value="Unassembled WGS sequence"/>
</dbReference>
<reference evidence="2" key="1">
    <citation type="submission" date="2020-06" db="EMBL/GenBank/DDBJ databases">
        <title>Draft genome of Bugula neritina, a colonial animal packing powerful symbionts and potential medicines.</title>
        <authorList>
            <person name="Rayko M."/>
        </authorList>
    </citation>
    <scope>NUCLEOTIDE SEQUENCE [LARGE SCALE GENOMIC DNA]</scope>
    <source>
        <strain evidence="2">Kwan_BN1</strain>
    </source>
</reference>
<accession>A0A7J7IUK8</accession>
<protein>
    <submittedName>
        <fullName evidence="2">Uncharacterized protein</fullName>
    </submittedName>
</protein>
<sequence length="100" mass="11088">MTLIAAAVCLLVVVGLNSCPSHEEVTSYLFQQTTNTDCANFRSLSRGLVDNTELSSASCCRLLFTDPFTIISDEIVSYKLVLQLHIYARVSLVFFCTCVR</sequence>
<feature type="chain" id="PRO_5029913514" evidence="1">
    <location>
        <begin position="19"/>
        <end position="100"/>
    </location>
</feature>
<evidence type="ECO:0000256" key="1">
    <source>
        <dbReference type="SAM" id="SignalP"/>
    </source>
</evidence>
<evidence type="ECO:0000313" key="3">
    <source>
        <dbReference type="Proteomes" id="UP000593567"/>
    </source>
</evidence>
<keyword evidence="1" id="KW-0732">Signal</keyword>
<dbReference type="EMBL" id="VXIV02003375">
    <property type="protein sequence ID" value="KAF6017612.1"/>
    <property type="molecule type" value="Genomic_DNA"/>
</dbReference>
<proteinExistence type="predicted"/>
<comment type="caution">
    <text evidence="2">The sequence shown here is derived from an EMBL/GenBank/DDBJ whole genome shotgun (WGS) entry which is preliminary data.</text>
</comment>
<feature type="signal peptide" evidence="1">
    <location>
        <begin position="1"/>
        <end position="18"/>
    </location>
</feature>
<name>A0A7J7IUK8_BUGNE</name>
<evidence type="ECO:0000313" key="2">
    <source>
        <dbReference type="EMBL" id="KAF6017612.1"/>
    </source>
</evidence>